<feature type="transmembrane region" description="Helical" evidence="7">
    <location>
        <begin position="126"/>
        <end position="146"/>
    </location>
</feature>
<comment type="caution">
    <text evidence="9">The sequence shown here is derived from an EMBL/GenBank/DDBJ whole genome shotgun (WGS) entry which is preliminary data.</text>
</comment>
<proteinExistence type="inferred from homology"/>
<keyword evidence="4 7" id="KW-0812">Transmembrane</keyword>
<gene>
    <name evidence="9" type="ORF">HA49_05660</name>
</gene>
<feature type="transmembrane region" description="Helical" evidence="7">
    <location>
        <begin position="41"/>
        <end position="63"/>
    </location>
</feature>
<dbReference type="EMBL" id="JPKR02000004">
    <property type="protein sequence ID" value="KGD74800.1"/>
    <property type="molecule type" value="Genomic_DNA"/>
</dbReference>
<reference evidence="9" key="1">
    <citation type="submission" date="2014-12" db="EMBL/GenBank/DDBJ databases">
        <title>The draft genome of the Tatumella morbirosei type strain, LMG23360T isolated from pineapple rot.</title>
        <authorList>
            <person name="Smits T.H."/>
            <person name="Palmer M."/>
            <person name="Venter S.N."/>
            <person name="Duffy B."/>
            <person name="Steenkamp E.T."/>
            <person name="Chan W.Y."/>
            <person name="Coutinho T.A."/>
            <person name="Coetzee M.P."/>
            <person name="De Maayer P."/>
        </authorList>
    </citation>
    <scope>NUCLEOTIDE SEQUENCE [LARGE SCALE GENOMIC DNA]</scope>
    <source>
        <strain evidence="9">LMG 23360</strain>
    </source>
</reference>
<dbReference type="SUPFAM" id="SSF103481">
    <property type="entry name" value="Multidrug resistance efflux transporter EmrE"/>
    <property type="match status" value="2"/>
</dbReference>
<evidence type="ECO:0000256" key="7">
    <source>
        <dbReference type="SAM" id="Phobius"/>
    </source>
</evidence>
<dbReference type="PANTHER" id="PTHR32322">
    <property type="entry name" value="INNER MEMBRANE TRANSPORTER"/>
    <property type="match status" value="1"/>
</dbReference>
<evidence type="ECO:0000256" key="5">
    <source>
        <dbReference type="ARBA" id="ARBA00022989"/>
    </source>
</evidence>
<sequence length="305" mass="32401">MNTSRQGIYLVLLAATLWGSSGVCAQYLFESYHFSAGGMTMLRLLAAGLLLTLLGILQGNHPLAMFREATSFKRLLIFSVFGTLLVQLSFLITIQKTNAATATVLQFLAPVVLVLYTMFSKRTLPGLMTFIAVLTSLAGTVLMATHGDLSSLQLPVWGLIWGLISAGAAAFNSSYSSKLIRQFGTLPVVGISMLIAGGCLIPFCLPGLHLGQLDTTGWLALGYLVLVGTALTFSLFLRGAFLTGSQNASILSCAEPLSSTILSVLILGVSFGVADWTGSLLIILSVIFITLAPDKQRAKTTLTEL</sequence>
<evidence type="ECO:0000313" key="9">
    <source>
        <dbReference type="EMBL" id="KGD74800.1"/>
    </source>
</evidence>
<accession>A0A095VJI3</accession>
<dbReference type="GO" id="GO:0016020">
    <property type="term" value="C:membrane"/>
    <property type="evidence" value="ECO:0007669"/>
    <property type="project" value="UniProtKB-SubCell"/>
</dbReference>
<evidence type="ECO:0000259" key="8">
    <source>
        <dbReference type="Pfam" id="PF00892"/>
    </source>
</evidence>
<dbReference type="AlphaFoldDB" id="A0A095VJI3"/>
<evidence type="ECO:0000256" key="4">
    <source>
        <dbReference type="ARBA" id="ARBA00022692"/>
    </source>
</evidence>
<dbReference type="eggNOG" id="COG0697">
    <property type="taxonomic scope" value="Bacteria"/>
</dbReference>
<keyword evidence="3" id="KW-1003">Cell membrane</keyword>
<dbReference type="Pfam" id="PF00892">
    <property type="entry name" value="EamA"/>
    <property type="match status" value="2"/>
</dbReference>
<dbReference type="Proteomes" id="UP000029577">
    <property type="component" value="Unassembled WGS sequence"/>
</dbReference>
<comment type="subcellular location">
    <subcellularLocation>
        <location evidence="1">Cell membrane</location>
        <topology evidence="1">Multi-pass membrane protein</topology>
    </subcellularLocation>
</comment>
<feature type="transmembrane region" description="Helical" evidence="7">
    <location>
        <begin position="183"/>
        <end position="205"/>
    </location>
</feature>
<dbReference type="InterPro" id="IPR000620">
    <property type="entry name" value="EamA_dom"/>
</dbReference>
<name>A0A095VJI3_9GAMM</name>
<feature type="transmembrane region" description="Helical" evidence="7">
    <location>
        <begin position="152"/>
        <end position="171"/>
    </location>
</feature>
<dbReference type="InterPro" id="IPR050638">
    <property type="entry name" value="AA-Vitamin_Transporters"/>
</dbReference>
<evidence type="ECO:0000313" key="10">
    <source>
        <dbReference type="Proteomes" id="UP000029577"/>
    </source>
</evidence>
<evidence type="ECO:0000256" key="3">
    <source>
        <dbReference type="ARBA" id="ARBA00022475"/>
    </source>
</evidence>
<keyword evidence="5 7" id="KW-1133">Transmembrane helix</keyword>
<protein>
    <recommendedName>
        <fullName evidence="8">EamA domain-containing protein</fullName>
    </recommendedName>
</protein>
<evidence type="ECO:0000256" key="1">
    <source>
        <dbReference type="ARBA" id="ARBA00004651"/>
    </source>
</evidence>
<evidence type="ECO:0000256" key="6">
    <source>
        <dbReference type="ARBA" id="ARBA00023136"/>
    </source>
</evidence>
<feature type="domain" description="EamA" evidence="8">
    <location>
        <begin position="7"/>
        <end position="144"/>
    </location>
</feature>
<feature type="transmembrane region" description="Helical" evidence="7">
    <location>
        <begin position="75"/>
        <end position="94"/>
    </location>
</feature>
<feature type="transmembrane region" description="Helical" evidence="7">
    <location>
        <begin position="249"/>
        <end position="270"/>
    </location>
</feature>
<keyword evidence="6 7" id="KW-0472">Membrane</keyword>
<dbReference type="OrthoDB" id="9810818at2"/>
<evidence type="ECO:0000256" key="2">
    <source>
        <dbReference type="ARBA" id="ARBA00007362"/>
    </source>
</evidence>
<dbReference type="InterPro" id="IPR037185">
    <property type="entry name" value="EmrE-like"/>
</dbReference>
<feature type="transmembrane region" description="Helical" evidence="7">
    <location>
        <begin position="276"/>
        <end position="292"/>
    </location>
</feature>
<dbReference type="RefSeq" id="WP_038017713.1">
    <property type="nucleotide sequence ID" value="NZ_JPKR02000004.1"/>
</dbReference>
<keyword evidence="10" id="KW-1185">Reference proteome</keyword>
<feature type="transmembrane region" description="Helical" evidence="7">
    <location>
        <begin position="100"/>
        <end position="119"/>
    </location>
</feature>
<feature type="domain" description="EamA" evidence="8">
    <location>
        <begin position="157"/>
        <end position="290"/>
    </location>
</feature>
<feature type="transmembrane region" description="Helical" evidence="7">
    <location>
        <begin position="217"/>
        <end position="237"/>
    </location>
</feature>
<organism evidence="9 10">
    <name type="scientific">Tatumella morbirosei</name>
    <dbReference type="NCBI Taxonomy" id="642227"/>
    <lineage>
        <taxon>Bacteria</taxon>
        <taxon>Pseudomonadati</taxon>
        <taxon>Pseudomonadota</taxon>
        <taxon>Gammaproteobacteria</taxon>
        <taxon>Enterobacterales</taxon>
        <taxon>Erwiniaceae</taxon>
        <taxon>Tatumella</taxon>
    </lineage>
</organism>
<comment type="similarity">
    <text evidence="2">Belongs to the EamA transporter family.</text>
</comment>
<dbReference type="PANTHER" id="PTHR32322:SF2">
    <property type="entry name" value="EAMA DOMAIN-CONTAINING PROTEIN"/>
    <property type="match status" value="1"/>
</dbReference>